<sequence length="61" mass="7164">MTSWDYQGQGIFLLRRLLVVNATSKLVEARAELRCYRHIFYTWLADSNPSSHDYWSPESSP</sequence>
<organism evidence="1 2">
    <name type="scientific">Trichinella patagoniensis</name>
    <dbReference type="NCBI Taxonomy" id="990121"/>
    <lineage>
        <taxon>Eukaryota</taxon>
        <taxon>Metazoa</taxon>
        <taxon>Ecdysozoa</taxon>
        <taxon>Nematoda</taxon>
        <taxon>Enoplea</taxon>
        <taxon>Dorylaimia</taxon>
        <taxon>Trichinellida</taxon>
        <taxon>Trichinellidae</taxon>
        <taxon>Trichinella</taxon>
    </lineage>
</organism>
<proteinExistence type="predicted"/>
<dbReference type="AlphaFoldDB" id="A0A0V0ZPT9"/>
<dbReference type="EMBL" id="JYDQ01000113">
    <property type="protein sequence ID" value="KRY14600.1"/>
    <property type="molecule type" value="Genomic_DNA"/>
</dbReference>
<name>A0A0V0ZPT9_9BILA</name>
<keyword evidence="2" id="KW-1185">Reference proteome</keyword>
<protein>
    <submittedName>
        <fullName evidence="1">Uncharacterized protein</fullName>
    </submittedName>
</protein>
<accession>A0A0V0ZPT9</accession>
<dbReference type="Proteomes" id="UP000054783">
    <property type="component" value="Unassembled WGS sequence"/>
</dbReference>
<gene>
    <name evidence="1" type="ORF">T12_2197</name>
</gene>
<comment type="caution">
    <text evidence="1">The sequence shown here is derived from an EMBL/GenBank/DDBJ whole genome shotgun (WGS) entry which is preliminary data.</text>
</comment>
<evidence type="ECO:0000313" key="2">
    <source>
        <dbReference type="Proteomes" id="UP000054783"/>
    </source>
</evidence>
<evidence type="ECO:0000313" key="1">
    <source>
        <dbReference type="EMBL" id="KRY14600.1"/>
    </source>
</evidence>
<reference evidence="1 2" key="1">
    <citation type="submission" date="2015-01" db="EMBL/GenBank/DDBJ databases">
        <title>Evolution of Trichinella species and genotypes.</title>
        <authorList>
            <person name="Korhonen P.K."/>
            <person name="Edoardo P."/>
            <person name="Giuseppe L.R."/>
            <person name="Gasser R.B."/>
        </authorList>
    </citation>
    <scope>NUCLEOTIDE SEQUENCE [LARGE SCALE GENOMIC DNA]</scope>
    <source>
        <strain evidence="1">ISS2496</strain>
    </source>
</reference>